<dbReference type="EMBL" id="CADCXV010001460">
    <property type="protein sequence ID" value="CAB0044515.1"/>
    <property type="molecule type" value="Genomic_DNA"/>
</dbReference>
<proteinExistence type="predicted"/>
<feature type="region of interest" description="Disordered" evidence="1">
    <location>
        <begin position="223"/>
        <end position="257"/>
    </location>
</feature>
<feature type="compositionally biased region" description="Polar residues" evidence="1">
    <location>
        <begin position="223"/>
        <end position="232"/>
    </location>
</feature>
<evidence type="ECO:0000256" key="1">
    <source>
        <dbReference type="SAM" id="MobiDB-lite"/>
    </source>
</evidence>
<feature type="compositionally biased region" description="Basic and acidic residues" evidence="1">
    <location>
        <begin position="129"/>
        <end position="151"/>
    </location>
</feature>
<dbReference type="AlphaFoldDB" id="A0A6H5J4V4"/>
<evidence type="ECO:0000313" key="3">
    <source>
        <dbReference type="Proteomes" id="UP000479190"/>
    </source>
</evidence>
<accession>A0A6H5J4V4</accession>
<feature type="compositionally biased region" description="Basic and acidic residues" evidence="1">
    <location>
        <begin position="159"/>
        <end position="187"/>
    </location>
</feature>
<sequence>MSDPNESDGITPDHLAVCEGMRRAWQRERPTAERDLLEISLDGDIEEPATVDPAEATSQESQRDVRCADTSAEDPESEVVLTLQRPEAAEHLAISQETTGKIDGAGKQSDGPIQQGNAVASELATLSLEAERQEEERLREEALRSRERRSEPTPLRSESQPHKDCRRPERAIRRTTARIDETAERTNQRSFTADKAPVRKFSGCAATSRPRRAVTLATRSISTNAKRTVSSSETHRCRKQSQPHQRLMTGDHRGCAR</sequence>
<keyword evidence="3" id="KW-1185">Reference proteome</keyword>
<evidence type="ECO:0000313" key="2">
    <source>
        <dbReference type="EMBL" id="CAB0044515.1"/>
    </source>
</evidence>
<feature type="region of interest" description="Disordered" evidence="1">
    <location>
        <begin position="39"/>
        <end position="195"/>
    </location>
</feature>
<name>A0A6H5J4V4_9HYME</name>
<dbReference type="Proteomes" id="UP000479190">
    <property type="component" value="Unassembled WGS sequence"/>
</dbReference>
<reference evidence="2 3" key="1">
    <citation type="submission" date="2020-02" db="EMBL/GenBank/DDBJ databases">
        <authorList>
            <person name="Ferguson B K."/>
        </authorList>
    </citation>
    <scope>NUCLEOTIDE SEQUENCE [LARGE SCALE GENOMIC DNA]</scope>
</reference>
<organism evidence="2 3">
    <name type="scientific">Trichogramma brassicae</name>
    <dbReference type="NCBI Taxonomy" id="86971"/>
    <lineage>
        <taxon>Eukaryota</taxon>
        <taxon>Metazoa</taxon>
        <taxon>Ecdysozoa</taxon>
        <taxon>Arthropoda</taxon>
        <taxon>Hexapoda</taxon>
        <taxon>Insecta</taxon>
        <taxon>Pterygota</taxon>
        <taxon>Neoptera</taxon>
        <taxon>Endopterygota</taxon>
        <taxon>Hymenoptera</taxon>
        <taxon>Apocrita</taxon>
        <taxon>Proctotrupomorpha</taxon>
        <taxon>Chalcidoidea</taxon>
        <taxon>Trichogrammatidae</taxon>
        <taxon>Trichogramma</taxon>
    </lineage>
</organism>
<gene>
    <name evidence="2" type="ORF">TBRA_LOCUS16103</name>
</gene>
<protein>
    <submittedName>
        <fullName evidence="2">Uncharacterized protein</fullName>
    </submittedName>
</protein>